<dbReference type="STRING" id="329726.AM1_4908"/>
<dbReference type="GO" id="GO:0005886">
    <property type="term" value="C:plasma membrane"/>
    <property type="evidence" value="ECO:0007669"/>
    <property type="project" value="UniProtKB-SubCell"/>
</dbReference>
<evidence type="ECO:0000256" key="1">
    <source>
        <dbReference type="ARBA" id="ARBA00000677"/>
    </source>
</evidence>
<keyword evidence="6 8" id="KW-0378">Hydrolase</keyword>
<dbReference type="InterPro" id="IPR036286">
    <property type="entry name" value="LexA/Signal_pep-like_sf"/>
</dbReference>
<dbReference type="GO" id="GO:0004252">
    <property type="term" value="F:serine-type endopeptidase activity"/>
    <property type="evidence" value="ECO:0007669"/>
    <property type="project" value="InterPro"/>
</dbReference>
<organism evidence="10 11">
    <name type="scientific">Acaryochloris marina (strain MBIC 11017)</name>
    <dbReference type="NCBI Taxonomy" id="329726"/>
    <lineage>
        <taxon>Bacteria</taxon>
        <taxon>Bacillati</taxon>
        <taxon>Cyanobacteriota</taxon>
        <taxon>Cyanophyceae</taxon>
        <taxon>Acaryochloridales</taxon>
        <taxon>Acaryochloridaceae</taxon>
        <taxon>Acaryochloris</taxon>
    </lineage>
</organism>
<dbReference type="Gene3D" id="2.10.109.10">
    <property type="entry name" value="Umud Fragment, subunit A"/>
    <property type="match status" value="1"/>
</dbReference>
<dbReference type="PROSITE" id="PS00501">
    <property type="entry name" value="SPASE_I_1"/>
    <property type="match status" value="1"/>
</dbReference>
<proteinExistence type="inferred from homology"/>
<evidence type="ECO:0000256" key="5">
    <source>
        <dbReference type="ARBA" id="ARBA00022670"/>
    </source>
</evidence>
<dbReference type="PANTHER" id="PTHR43390">
    <property type="entry name" value="SIGNAL PEPTIDASE I"/>
    <property type="match status" value="1"/>
</dbReference>
<name>B0C4J6_ACAM1</name>
<dbReference type="KEGG" id="amr:AM1_4908"/>
<comment type="similarity">
    <text evidence="3 8">Belongs to the peptidase S26 family.</text>
</comment>
<dbReference type="PROSITE" id="PS00761">
    <property type="entry name" value="SPASE_I_3"/>
    <property type="match status" value="1"/>
</dbReference>
<accession>B0C4J6</accession>
<comment type="catalytic activity">
    <reaction evidence="1 8">
        <text>Cleavage of hydrophobic, N-terminal signal or leader sequences from secreted and periplasmic proteins.</text>
        <dbReference type="EC" id="3.4.21.89"/>
    </reaction>
</comment>
<dbReference type="OrthoDB" id="9802919at2"/>
<dbReference type="AlphaFoldDB" id="B0C4J6"/>
<feature type="active site" evidence="7">
    <location>
        <position position="105"/>
    </location>
</feature>
<evidence type="ECO:0000256" key="4">
    <source>
        <dbReference type="ARBA" id="ARBA00013208"/>
    </source>
</evidence>
<evidence type="ECO:0000313" key="10">
    <source>
        <dbReference type="EMBL" id="ABW29879.1"/>
    </source>
</evidence>
<dbReference type="GO" id="GO:0009003">
    <property type="term" value="F:signal peptidase activity"/>
    <property type="evidence" value="ECO:0007669"/>
    <property type="project" value="UniProtKB-EC"/>
</dbReference>
<dbReference type="InterPro" id="IPR019756">
    <property type="entry name" value="Pept_S26A_signal_pept_1_Ser-AS"/>
</dbReference>
<dbReference type="InterPro" id="IPR000223">
    <property type="entry name" value="Pept_S26A_signal_pept_1"/>
</dbReference>
<dbReference type="SUPFAM" id="SSF51306">
    <property type="entry name" value="LexA/Signal peptidase"/>
    <property type="match status" value="1"/>
</dbReference>
<evidence type="ECO:0000256" key="8">
    <source>
        <dbReference type="RuleBase" id="RU362042"/>
    </source>
</evidence>
<feature type="active site" evidence="7">
    <location>
        <position position="55"/>
    </location>
</feature>
<keyword evidence="8" id="KW-0812">Transmembrane</keyword>
<keyword evidence="8" id="KW-0472">Membrane</keyword>
<dbReference type="EC" id="3.4.21.89" evidence="4 8"/>
<feature type="domain" description="Peptidase S26" evidence="9">
    <location>
        <begin position="27"/>
        <end position="185"/>
    </location>
</feature>
<dbReference type="Proteomes" id="UP000000268">
    <property type="component" value="Chromosome"/>
</dbReference>
<reference evidence="10 11" key="1">
    <citation type="journal article" date="2008" name="Proc. Natl. Acad. Sci. U.S.A.">
        <title>Niche adaptation and genome expansion in the chlorophyll d-producing cyanobacterium Acaryochloris marina.</title>
        <authorList>
            <person name="Swingley W.D."/>
            <person name="Chen M."/>
            <person name="Cheung P.C."/>
            <person name="Conrad A.L."/>
            <person name="Dejesa L.C."/>
            <person name="Hao J."/>
            <person name="Honchak B.M."/>
            <person name="Karbach L.E."/>
            <person name="Kurdoglu A."/>
            <person name="Lahiri S."/>
            <person name="Mastrian S.D."/>
            <person name="Miyashita H."/>
            <person name="Page L."/>
            <person name="Ramakrishna P."/>
            <person name="Satoh S."/>
            <person name="Sattley W.M."/>
            <person name="Shimada Y."/>
            <person name="Taylor H.L."/>
            <person name="Tomo T."/>
            <person name="Tsuchiya T."/>
            <person name="Wang Z.T."/>
            <person name="Raymond J."/>
            <person name="Mimuro M."/>
            <person name="Blankenship R.E."/>
            <person name="Touchman J.W."/>
        </authorList>
    </citation>
    <scope>NUCLEOTIDE SEQUENCE [LARGE SCALE GENOMIC DNA]</scope>
    <source>
        <strain evidence="11">MBIC 11017</strain>
    </source>
</reference>
<evidence type="ECO:0000259" key="9">
    <source>
        <dbReference type="Pfam" id="PF10502"/>
    </source>
</evidence>
<dbReference type="RefSeq" id="WP_012165154.1">
    <property type="nucleotide sequence ID" value="NC_009925.1"/>
</dbReference>
<sequence>MTSEDRPTPEAAPIPPWRKLWQSQKDNILTLAIALILALLIRGFVAESRYIPSVSMEPTLTPGDRIVVEKLSYRLRQPEAGDIVVFHTPLPLQAVGYAPEQAFIKRVIGLEGQTIAVQNGQVYVDGQPLAENYIAEAPQYELAPVRVPEGNLFVMGDNRNNSNDSHIWGFLPLSNVIGRANLRFWPLEHINWLRSPLP</sequence>
<dbReference type="Pfam" id="PF10502">
    <property type="entry name" value="Peptidase_S26"/>
    <property type="match status" value="1"/>
</dbReference>
<keyword evidence="5 8" id="KW-0645">Protease</keyword>
<gene>
    <name evidence="10" type="primary">lepB</name>
    <name evidence="10" type="ordered locus">AM1_4908</name>
</gene>
<evidence type="ECO:0000256" key="6">
    <source>
        <dbReference type="ARBA" id="ARBA00022801"/>
    </source>
</evidence>
<keyword evidence="8" id="KW-1133">Transmembrane helix</keyword>
<dbReference type="eggNOG" id="COG0681">
    <property type="taxonomic scope" value="Bacteria"/>
</dbReference>
<dbReference type="MEROPS" id="S26.A02"/>
<dbReference type="InterPro" id="IPR019758">
    <property type="entry name" value="Pept_S26A_signal_pept_1_CS"/>
</dbReference>
<dbReference type="GO" id="GO:0006465">
    <property type="term" value="P:signal peptide processing"/>
    <property type="evidence" value="ECO:0007669"/>
    <property type="project" value="InterPro"/>
</dbReference>
<dbReference type="EMBL" id="CP000828">
    <property type="protein sequence ID" value="ABW29879.1"/>
    <property type="molecule type" value="Genomic_DNA"/>
</dbReference>
<evidence type="ECO:0000256" key="2">
    <source>
        <dbReference type="ARBA" id="ARBA00004401"/>
    </source>
</evidence>
<feature type="transmembrane region" description="Helical" evidence="8">
    <location>
        <begin position="28"/>
        <end position="45"/>
    </location>
</feature>
<evidence type="ECO:0000256" key="3">
    <source>
        <dbReference type="ARBA" id="ARBA00009370"/>
    </source>
</evidence>
<dbReference type="PRINTS" id="PR00727">
    <property type="entry name" value="LEADERPTASE"/>
</dbReference>
<evidence type="ECO:0000313" key="11">
    <source>
        <dbReference type="Proteomes" id="UP000000268"/>
    </source>
</evidence>
<comment type="subcellular location">
    <subcellularLocation>
        <location evidence="2">Cell membrane</location>
        <topology evidence="2">Single-pass type II membrane protein</topology>
    </subcellularLocation>
    <subcellularLocation>
        <location evidence="8">Membrane</location>
        <topology evidence="8">Single-pass type II membrane protein</topology>
    </subcellularLocation>
</comment>
<dbReference type="CDD" id="cd06530">
    <property type="entry name" value="S26_SPase_I"/>
    <property type="match status" value="1"/>
</dbReference>
<dbReference type="NCBIfam" id="TIGR02227">
    <property type="entry name" value="sigpep_I_bact"/>
    <property type="match status" value="1"/>
</dbReference>
<protein>
    <recommendedName>
        <fullName evidence="4 8">Signal peptidase I</fullName>
        <ecNumber evidence="4 8">3.4.21.89</ecNumber>
    </recommendedName>
</protein>
<dbReference type="HOGENOM" id="CLU_028723_5_1_3"/>
<evidence type="ECO:0000256" key="7">
    <source>
        <dbReference type="PIRSR" id="PIRSR600223-1"/>
    </source>
</evidence>
<dbReference type="InterPro" id="IPR019533">
    <property type="entry name" value="Peptidase_S26"/>
</dbReference>
<dbReference type="PANTHER" id="PTHR43390:SF1">
    <property type="entry name" value="CHLOROPLAST PROCESSING PEPTIDASE"/>
    <property type="match status" value="1"/>
</dbReference>
<keyword evidence="11" id="KW-1185">Reference proteome</keyword>